<dbReference type="AlphaFoldDB" id="W4VAX4"/>
<dbReference type="GO" id="GO:0046872">
    <property type="term" value="F:metal ion binding"/>
    <property type="evidence" value="ECO:0007669"/>
    <property type="project" value="UniProtKB-KW"/>
</dbReference>
<dbReference type="Gene3D" id="3.30.70.20">
    <property type="match status" value="1"/>
</dbReference>
<organism evidence="5 6">
    <name type="scientific">Acetivibrio straminisolvens JCM 21531</name>
    <dbReference type="NCBI Taxonomy" id="1294263"/>
    <lineage>
        <taxon>Bacteria</taxon>
        <taxon>Bacillati</taxon>
        <taxon>Bacillota</taxon>
        <taxon>Clostridia</taxon>
        <taxon>Eubacteriales</taxon>
        <taxon>Oscillospiraceae</taxon>
        <taxon>Acetivibrio</taxon>
    </lineage>
</organism>
<feature type="domain" description="4Fe-4S ferredoxin-type" evidence="4">
    <location>
        <begin position="1"/>
        <end position="30"/>
    </location>
</feature>
<protein>
    <submittedName>
        <fullName evidence="5">F420H2-dehydrogenase</fullName>
    </submittedName>
</protein>
<dbReference type="GO" id="GO:0051536">
    <property type="term" value="F:iron-sulfur cluster binding"/>
    <property type="evidence" value="ECO:0007669"/>
    <property type="project" value="UniProtKB-KW"/>
</dbReference>
<keyword evidence="2" id="KW-0408">Iron</keyword>
<dbReference type="InterPro" id="IPR017900">
    <property type="entry name" value="4Fe4S_Fe_S_CS"/>
</dbReference>
<dbReference type="Proteomes" id="UP000019109">
    <property type="component" value="Unassembled WGS sequence"/>
</dbReference>
<dbReference type="SUPFAM" id="SSF54862">
    <property type="entry name" value="4Fe-4S ferredoxins"/>
    <property type="match status" value="1"/>
</dbReference>
<sequence>MIIINDKKKCSGCTACYSVCPQRCIEMRQDDEGFYYPEIDTTKCINCGLCNEICPISGKQLPGFECAEIFACQNRNDNIRKISTSGGIFAAIASKILNMGGSVWAVGFDKDLTVIHKKATSLSEMDDMYGSKYVQSELRETFNEIKQELKKNEKPLLFVGTPCQVEGLLHYVGTDNGNLFTIDLVCYGVPSPKLYKKWIETIERKHKKKIKCVYFRDKKYGYAGVNIKIVFTDDSFLEDRIEVIFAKQCSLI</sequence>
<dbReference type="STRING" id="1294263.JCM21531_3505"/>
<dbReference type="InterPro" id="IPR052977">
    <property type="entry name" value="Polyferredoxin-like_ET"/>
</dbReference>
<dbReference type="PROSITE" id="PS00198">
    <property type="entry name" value="4FE4S_FER_1"/>
    <property type="match status" value="2"/>
</dbReference>
<dbReference type="PANTHER" id="PTHR43193">
    <property type="match status" value="1"/>
</dbReference>
<evidence type="ECO:0000256" key="1">
    <source>
        <dbReference type="ARBA" id="ARBA00022723"/>
    </source>
</evidence>
<feature type="domain" description="4Fe-4S ferredoxin-type" evidence="4">
    <location>
        <begin position="35"/>
        <end position="64"/>
    </location>
</feature>
<dbReference type="PROSITE" id="PS51379">
    <property type="entry name" value="4FE4S_FER_2"/>
    <property type="match status" value="2"/>
</dbReference>
<name>W4VAX4_9FIRM</name>
<keyword evidence="1" id="KW-0479">Metal-binding</keyword>
<dbReference type="EMBL" id="BAVR01000050">
    <property type="protein sequence ID" value="GAE89933.1"/>
    <property type="molecule type" value="Genomic_DNA"/>
</dbReference>
<dbReference type="PANTHER" id="PTHR43193:SF2">
    <property type="entry name" value="POLYFERREDOXIN PROTEIN FWDF"/>
    <property type="match status" value="1"/>
</dbReference>
<evidence type="ECO:0000259" key="4">
    <source>
        <dbReference type="PROSITE" id="PS51379"/>
    </source>
</evidence>
<comment type="caution">
    <text evidence="5">The sequence shown here is derived from an EMBL/GenBank/DDBJ whole genome shotgun (WGS) entry which is preliminary data.</text>
</comment>
<proteinExistence type="predicted"/>
<keyword evidence="6" id="KW-1185">Reference proteome</keyword>
<accession>W4VAX4</accession>
<dbReference type="OrthoDB" id="430408at2"/>
<evidence type="ECO:0000256" key="3">
    <source>
        <dbReference type="ARBA" id="ARBA00023014"/>
    </source>
</evidence>
<evidence type="ECO:0000313" key="5">
    <source>
        <dbReference type="EMBL" id="GAE89933.1"/>
    </source>
</evidence>
<evidence type="ECO:0000256" key="2">
    <source>
        <dbReference type="ARBA" id="ARBA00023004"/>
    </source>
</evidence>
<dbReference type="Pfam" id="PF04432">
    <property type="entry name" value="FrhB_FdhB_C"/>
    <property type="match status" value="1"/>
</dbReference>
<evidence type="ECO:0000313" key="6">
    <source>
        <dbReference type="Proteomes" id="UP000019109"/>
    </source>
</evidence>
<dbReference type="RefSeq" id="WP_038290458.1">
    <property type="nucleotide sequence ID" value="NZ_BAVR01000050.1"/>
</dbReference>
<gene>
    <name evidence="5" type="ORF">JCM21531_3505</name>
</gene>
<keyword evidence="3" id="KW-0411">Iron-sulfur</keyword>
<dbReference type="InterPro" id="IPR017896">
    <property type="entry name" value="4Fe4S_Fe-S-bd"/>
</dbReference>
<dbReference type="InterPro" id="IPR007525">
    <property type="entry name" value="FrhB_FdhB_C"/>
</dbReference>
<reference evidence="5" key="1">
    <citation type="journal article" date="2014" name="Genome Announc.">
        <title>Draft Genome Sequence of Clostridium straminisolvens Strain JCM 21531T, Isolated from a Cellulose-Degrading Bacterial Community.</title>
        <authorList>
            <person name="Yuki M."/>
            <person name="Oshima K."/>
            <person name="Suda W."/>
            <person name="Sakamoto M."/>
            <person name="Kitamura K."/>
            <person name="Iida T."/>
            <person name="Hattori M."/>
            <person name="Ohkuma M."/>
        </authorList>
    </citation>
    <scope>NUCLEOTIDE SEQUENCE [LARGE SCALE GENOMIC DNA]</scope>
    <source>
        <strain evidence="5">JCM 21531</strain>
    </source>
</reference>
<dbReference type="Pfam" id="PF12838">
    <property type="entry name" value="Fer4_7"/>
    <property type="match status" value="1"/>
</dbReference>